<protein>
    <submittedName>
        <fullName evidence="1">Uncharacterized protein</fullName>
    </submittedName>
</protein>
<reference evidence="1 2" key="1">
    <citation type="submission" date="2020-07" db="EMBL/GenBank/DDBJ databases">
        <title>Sequencing the genomes of 1000 actinobacteria strains.</title>
        <authorList>
            <person name="Klenk H.-P."/>
        </authorList>
    </citation>
    <scope>NUCLEOTIDE SEQUENCE [LARGE SCALE GENOMIC DNA]</scope>
    <source>
        <strain evidence="1 2">DSM 45772</strain>
    </source>
</reference>
<dbReference type="AlphaFoldDB" id="A0A7Y9DXV9"/>
<evidence type="ECO:0000313" key="2">
    <source>
        <dbReference type="Proteomes" id="UP000535890"/>
    </source>
</evidence>
<dbReference type="Proteomes" id="UP000535890">
    <property type="component" value="Unassembled WGS sequence"/>
</dbReference>
<evidence type="ECO:0000313" key="1">
    <source>
        <dbReference type="EMBL" id="NYD37527.1"/>
    </source>
</evidence>
<name>A0A7Y9DXV9_9PSEU</name>
<proteinExistence type="predicted"/>
<dbReference type="InterPro" id="IPR009091">
    <property type="entry name" value="RCC1/BLIP-II"/>
</dbReference>
<gene>
    <name evidence="1" type="ORF">BJ983_003629</name>
</gene>
<comment type="caution">
    <text evidence="1">The sequence shown here is derived from an EMBL/GenBank/DDBJ whole genome shotgun (WGS) entry which is preliminary data.</text>
</comment>
<sequence>MALSTGRYGLVMIGLDGSVWVRGRLEGRPPGDCGRACTLTPVQELPAGSAVTTAGPAGVRVRTADGTVLMRDHEGLSGGEVGPRGWTPVPDLTGAAMVAHGDQHLLLLTPDGRVRAKGFNAHGQLGF</sequence>
<organism evidence="1 2">
    <name type="scientific">Actinomycetospora corticicola</name>
    <dbReference type="NCBI Taxonomy" id="663602"/>
    <lineage>
        <taxon>Bacteria</taxon>
        <taxon>Bacillati</taxon>
        <taxon>Actinomycetota</taxon>
        <taxon>Actinomycetes</taxon>
        <taxon>Pseudonocardiales</taxon>
        <taxon>Pseudonocardiaceae</taxon>
        <taxon>Actinomycetospora</taxon>
    </lineage>
</organism>
<accession>A0A7Y9DXV9</accession>
<dbReference type="SUPFAM" id="SSF50985">
    <property type="entry name" value="RCC1/BLIP-II"/>
    <property type="match status" value="1"/>
</dbReference>
<dbReference type="EMBL" id="JACCBN010000001">
    <property type="protein sequence ID" value="NYD37527.1"/>
    <property type="molecule type" value="Genomic_DNA"/>
</dbReference>
<dbReference type="Gene3D" id="2.130.10.30">
    <property type="entry name" value="Regulator of chromosome condensation 1/beta-lactamase-inhibitor protein II"/>
    <property type="match status" value="1"/>
</dbReference>
<dbReference type="RefSeq" id="WP_179795077.1">
    <property type="nucleotide sequence ID" value="NZ_BAABHP010000025.1"/>
</dbReference>
<keyword evidence="2" id="KW-1185">Reference proteome</keyword>